<protein>
    <submittedName>
        <fullName evidence="1">ABC-type glycerol-3-phosphate transport system substrate-binding protein</fullName>
    </submittedName>
</protein>
<dbReference type="RefSeq" id="WP_111323920.1">
    <property type="nucleotide sequence ID" value="NZ_BIFX01000001.1"/>
</dbReference>
<dbReference type="PANTHER" id="PTHR43649">
    <property type="entry name" value="ARABINOSE-BINDING PROTEIN-RELATED"/>
    <property type="match status" value="1"/>
</dbReference>
<dbReference type="PROSITE" id="PS51318">
    <property type="entry name" value="TAT"/>
    <property type="match status" value="1"/>
</dbReference>
<evidence type="ECO:0000313" key="1">
    <source>
        <dbReference type="EMBL" id="PZW27475.1"/>
    </source>
</evidence>
<dbReference type="EMBL" id="QKUF01000012">
    <property type="protein sequence ID" value="PZW27475.1"/>
    <property type="molecule type" value="Genomic_DNA"/>
</dbReference>
<dbReference type="InterPro" id="IPR006059">
    <property type="entry name" value="SBP"/>
</dbReference>
<dbReference type="PANTHER" id="PTHR43649:SF12">
    <property type="entry name" value="DIACETYLCHITOBIOSE BINDING PROTEIN DASA"/>
    <property type="match status" value="1"/>
</dbReference>
<comment type="caution">
    <text evidence="1">The sequence shown here is derived from an EMBL/GenBank/DDBJ whole genome shotgun (WGS) entry which is preliminary data.</text>
</comment>
<proteinExistence type="predicted"/>
<accession>A0A326U566</accession>
<dbReference type="Pfam" id="PF01547">
    <property type="entry name" value="SBP_bac_1"/>
    <property type="match status" value="1"/>
</dbReference>
<organism evidence="1 2">
    <name type="scientific">Thermosporothrix hazakensis</name>
    <dbReference type="NCBI Taxonomy" id="644383"/>
    <lineage>
        <taxon>Bacteria</taxon>
        <taxon>Bacillati</taxon>
        <taxon>Chloroflexota</taxon>
        <taxon>Ktedonobacteria</taxon>
        <taxon>Ktedonobacterales</taxon>
        <taxon>Thermosporotrichaceae</taxon>
        <taxon>Thermosporothrix</taxon>
    </lineage>
</organism>
<dbReference type="InterPro" id="IPR006311">
    <property type="entry name" value="TAT_signal"/>
</dbReference>
<dbReference type="AlphaFoldDB" id="A0A326U566"/>
<dbReference type="SUPFAM" id="SSF53850">
    <property type="entry name" value="Periplasmic binding protein-like II"/>
    <property type="match status" value="1"/>
</dbReference>
<name>A0A326U566_THEHA</name>
<keyword evidence="2" id="KW-1185">Reference proteome</keyword>
<sequence length="496" mass="55755">MSQFQFENKRFNRRNFMQAAGATVGAASLGGLLAACGGGGAGASDQVTVTFWDWWVTQAPWVDNEIKLFEKAHPKIKIKKTTQATAQYENLLNLAAKNGNLPDVFGLKTGTTKYPDMVKKGWLLPLDKWADDKWRKRFPEGYFREGGNIQQGKLYSAPLMGPAPWVQLYVHNSIFKDAGLTNPDGSVKLPKTWDDVTHAAEAIVKKSGGKVYGLGFGNNGFDFIPWWADVFLYGAGSPGASNGLDYRTGKYVYSSDRNYEDFLSLFLEWKKRGYIYPSSLSISDEISRVHFTQGKFGMIVGGVWNQGGWDKQKFTDYSLTTLISPTETPKGYFYHTPGNIDDSIQISISNKTKHPDEAWAWFEWIYSPEAGQRWVEMREGVSIYPENNKKENVKDPRFGQFIELTKLTIPGPNPSVRNPACSSVTMDPVKPNFGETCTGLYTGQLGNVKTALSELEDKMNQEFAKAIKRAQDQGLKVSEKDYVFSDWDITKPYYMK</sequence>
<reference evidence="1 2" key="1">
    <citation type="submission" date="2018-06" db="EMBL/GenBank/DDBJ databases">
        <title>Genomic Encyclopedia of Archaeal and Bacterial Type Strains, Phase II (KMG-II): from individual species to whole genera.</title>
        <authorList>
            <person name="Goeker M."/>
        </authorList>
    </citation>
    <scope>NUCLEOTIDE SEQUENCE [LARGE SCALE GENOMIC DNA]</scope>
    <source>
        <strain evidence="1 2">ATCC BAA-1881</strain>
    </source>
</reference>
<dbReference type="InterPro" id="IPR050490">
    <property type="entry name" value="Bact_solute-bd_prot1"/>
</dbReference>
<dbReference type="Gene3D" id="3.40.190.10">
    <property type="entry name" value="Periplasmic binding protein-like II"/>
    <property type="match status" value="1"/>
</dbReference>
<evidence type="ECO:0000313" key="2">
    <source>
        <dbReference type="Proteomes" id="UP000248806"/>
    </source>
</evidence>
<gene>
    <name evidence="1" type="ORF">EI42_03562</name>
</gene>
<dbReference type="Proteomes" id="UP000248806">
    <property type="component" value="Unassembled WGS sequence"/>
</dbReference>
<dbReference type="OrthoDB" id="9795467at2"/>